<dbReference type="Proteomes" id="UP000540989">
    <property type="component" value="Unassembled WGS sequence"/>
</dbReference>
<gene>
    <name evidence="2" type="ORF">HDF16_005768</name>
</gene>
<evidence type="ECO:0000256" key="1">
    <source>
        <dbReference type="SAM" id="Phobius"/>
    </source>
</evidence>
<protein>
    <submittedName>
        <fullName evidence="2">Uncharacterized protein</fullName>
    </submittedName>
</protein>
<keyword evidence="1" id="KW-0812">Transmembrane</keyword>
<comment type="caution">
    <text evidence="2">The sequence shown here is derived from an EMBL/GenBank/DDBJ whole genome shotgun (WGS) entry which is preliminary data.</text>
</comment>
<dbReference type="AlphaFoldDB" id="A0A7W7ZJP7"/>
<evidence type="ECO:0000313" key="2">
    <source>
        <dbReference type="EMBL" id="MBB5061032.1"/>
    </source>
</evidence>
<evidence type="ECO:0000313" key="3">
    <source>
        <dbReference type="Proteomes" id="UP000540989"/>
    </source>
</evidence>
<keyword evidence="1" id="KW-1133">Transmembrane helix</keyword>
<organism evidence="2 3">
    <name type="scientific">Granulicella aggregans</name>
    <dbReference type="NCBI Taxonomy" id="474949"/>
    <lineage>
        <taxon>Bacteria</taxon>
        <taxon>Pseudomonadati</taxon>
        <taxon>Acidobacteriota</taxon>
        <taxon>Terriglobia</taxon>
        <taxon>Terriglobales</taxon>
        <taxon>Acidobacteriaceae</taxon>
        <taxon>Granulicella</taxon>
    </lineage>
</organism>
<name>A0A7W7ZJP7_9BACT</name>
<sequence length="124" mass="13703">MENWGINVIIALIGLTVDLTGRHDYLAMVYPLRALIFCIMVVFLIARCEQKSNAAPSLPNHFPSLAEREEARSGEMRSQLVSYDPARWVDDRAIPCDFCVCVGPPPNRAGASRSGQGDLRVGQE</sequence>
<keyword evidence="1" id="KW-0472">Membrane</keyword>
<dbReference type="EMBL" id="JACHIP010000025">
    <property type="protein sequence ID" value="MBB5061032.1"/>
    <property type="molecule type" value="Genomic_DNA"/>
</dbReference>
<feature type="transmembrane region" description="Helical" evidence="1">
    <location>
        <begin position="25"/>
        <end position="46"/>
    </location>
</feature>
<reference evidence="2 3" key="1">
    <citation type="submission" date="2020-08" db="EMBL/GenBank/DDBJ databases">
        <title>Genomic Encyclopedia of Type Strains, Phase IV (KMG-V): Genome sequencing to study the core and pangenomes of soil and plant-associated prokaryotes.</title>
        <authorList>
            <person name="Whitman W."/>
        </authorList>
    </citation>
    <scope>NUCLEOTIDE SEQUENCE [LARGE SCALE GENOMIC DNA]</scope>
    <source>
        <strain evidence="2 3">M8UP14</strain>
    </source>
</reference>
<accession>A0A7W7ZJP7</accession>
<proteinExistence type="predicted"/>
<keyword evidence="3" id="KW-1185">Reference proteome</keyword>